<keyword evidence="2" id="KW-1185">Reference proteome</keyword>
<evidence type="ECO:0000313" key="1">
    <source>
        <dbReference type="EMBL" id="KPH80440.1"/>
    </source>
</evidence>
<dbReference type="InterPro" id="IPR010982">
    <property type="entry name" value="Lambda_DNA-bd_dom_sf"/>
</dbReference>
<accession>A0A0N0MB39</accession>
<dbReference type="SUPFAM" id="SSF47413">
    <property type="entry name" value="lambda repressor-like DNA-binding domains"/>
    <property type="match status" value="1"/>
</dbReference>
<dbReference type="GO" id="GO:0006355">
    <property type="term" value="P:regulation of DNA-templated transcription"/>
    <property type="evidence" value="ECO:0007669"/>
    <property type="project" value="InterPro"/>
</dbReference>
<dbReference type="PANTHER" id="PTHR40455:SF1">
    <property type="entry name" value="ANTITOXIN HIGA"/>
    <property type="match status" value="1"/>
</dbReference>
<reference evidence="1 2" key="1">
    <citation type="submission" date="2015-07" db="EMBL/GenBank/DDBJ databases">
        <title>Whole genome sequencing of Bosea vaviloviae isolated from cave pool.</title>
        <authorList>
            <person name="Tan N.E.H."/>
            <person name="Lee Y.P."/>
            <person name="Gan H.M."/>
            <person name="Barton H."/>
            <person name="Savka M.A."/>
        </authorList>
    </citation>
    <scope>NUCLEOTIDE SEQUENCE [LARGE SCALE GENOMIC DNA]</scope>
    <source>
        <strain evidence="1 2">SD260</strain>
    </source>
</reference>
<dbReference type="EMBL" id="LGSZ01000041">
    <property type="protein sequence ID" value="KPH80440.1"/>
    <property type="molecule type" value="Genomic_DNA"/>
</dbReference>
<dbReference type="PATRIC" id="fig|1526658.3.peg.4129"/>
<evidence type="ECO:0000313" key="2">
    <source>
        <dbReference type="Proteomes" id="UP000037822"/>
    </source>
</evidence>
<dbReference type="InterPro" id="IPR039060">
    <property type="entry name" value="Antitox_HigA"/>
</dbReference>
<proteinExistence type="predicted"/>
<dbReference type="PANTHER" id="PTHR40455">
    <property type="entry name" value="ANTITOXIN HIGA"/>
    <property type="match status" value="1"/>
</dbReference>
<comment type="caution">
    <text evidence="1">The sequence shown here is derived from an EMBL/GenBank/DDBJ whole genome shotgun (WGS) entry which is preliminary data.</text>
</comment>
<name>A0A0N0MB39_9HYPH</name>
<dbReference type="RefSeq" id="WP_054209597.1">
    <property type="nucleotide sequence ID" value="NZ_LGSZ01000041.1"/>
</dbReference>
<dbReference type="AlphaFoldDB" id="A0A0N0MB39"/>
<dbReference type="CDD" id="cd00093">
    <property type="entry name" value="HTH_XRE"/>
    <property type="match status" value="1"/>
</dbReference>
<dbReference type="InterPro" id="IPR001387">
    <property type="entry name" value="Cro/C1-type_HTH"/>
</dbReference>
<dbReference type="Gene3D" id="1.10.260.40">
    <property type="entry name" value="lambda repressor-like DNA-binding domains"/>
    <property type="match status" value="1"/>
</dbReference>
<sequence length="124" mass="14202">MDIRAIRNEADYDWALKEIEQYFDNEPALGTPEAERFDVLANLLKAYEDAHYPITAPDPVEMIKQWMAIQGLSQGDLATLLGSKPRASEVLNRKRALTMDMVFKLNREWRIPAEALVSPYHLAI</sequence>
<organism evidence="1 2">
    <name type="scientific">Bosea vaviloviae</name>
    <dbReference type="NCBI Taxonomy" id="1526658"/>
    <lineage>
        <taxon>Bacteria</taxon>
        <taxon>Pseudomonadati</taxon>
        <taxon>Pseudomonadota</taxon>
        <taxon>Alphaproteobacteria</taxon>
        <taxon>Hyphomicrobiales</taxon>
        <taxon>Boseaceae</taxon>
        <taxon>Bosea</taxon>
    </lineage>
</organism>
<dbReference type="Proteomes" id="UP000037822">
    <property type="component" value="Unassembled WGS sequence"/>
</dbReference>
<protein>
    <submittedName>
        <fullName evidence="1">XRE family transcriptional regulator</fullName>
    </submittedName>
</protein>
<dbReference type="OrthoDB" id="9796786at2"/>
<dbReference type="GO" id="GO:0001046">
    <property type="term" value="F:core promoter sequence-specific DNA binding"/>
    <property type="evidence" value="ECO:0007669"/>
    <property type="project" value="TreeGrafter"/>
</dbReference>
<gene>
    <name evidence="1" type="ORF">AE618_13445</name>
</gene>